<comment type="caution">
    <text evidence="1">The sequence shown here is derived from an EMBL/GenBank/DDBJ whole genome shotgun (WGS) entry which is preliminary data.</text>
</comment>
<reference evidence="1 2" key="1">
    <citation type="journal article" date="2018" name="IMA Fungus">
        <title>IMA Genome-F 9: Draft genome sequence of Annulohypoxylon stygium, Aspergillus mulundensis, Berkeleyomyces basicola (syn. Thielaviopsis basicola), Ceratocystis smalleyi, two Cercospora beticola strains, Coleophoma cylindrospora, Fusarium fracticaudum, Phialophora cf. hyalina, and Morchella septimelata.</title>
        <authorList>
            <person name="Wingfield B.D."/>
            <person name="Bills G.F."/>
            <person name="Dong Y."/>
            <person name="Huang W."/>
            <person name="Nel W.J."/>
            <person name="Swalarsk-Parry B.S."/>
            <person name="Vaghefi N."/>
            <person name="Wilken P.M."/>
            <person name="An Z."/>
            <person name="de Beer Z.W."/>
            <person name="De Vos L."/>
            <person name="Chen L."/>
            <person name="Duong T.A."/>
            <person name="Gao Y."/>
            <person name="Hammerbacher A."/>
            <person name="Kikkert J.R."/>
            <person name="Li Y."/>
            <person name="Li H."/>
            <person name="Li K."/>
            <person name="Li Q."/>
            <person name="Liu X."/>
            <person name="Ma X."/>
            <person name="Naidoo K."/>
            <person name="Pethybridge S.J."/>
            <person name="Sun J."/>
            <person name="Steenkamp E.T."/>
            <person name="van der Nest M.A."/>
            <person name="van Wyk S."/>
            <person name="Wingfield M.J."/>
            <person name="Xiong C."/>
            <person name="Yue Q."/>
            <person name="Zhang X."/>
        </authorList>
    </citation>
    <scope>NUCLEOTIDE SEQUENCE [LARGE SCALE GENOMIC DNA]</scope>
    <source>
        <strain evidence="1 2">BP5796</strain>
    </source>
</reference>
<evidence type="ECO:0000313" key="1">
    <source>
        <dbReference type="EMBL" id="RDW67080.1"/>
    </source>
</evidence>
<name>A0A3D8QZI8_9HELO</name>
<dbReference type="OrthoDB" id="3435579at2759"/>
<organism evidence="1 2">
    <name type="scientific">Coleophoma crateriformis</name>
    <dbReference type="NCBI Taxonomy" id="565419"/>
    <lineage>
        <taxon>Eukaryota</taxon>
        <taxon>Fungi</taxon>
        <taxon>Dikarya</taxon>
        <taxon>Ascomycota</taxon>
        <taxon>Pezizomycotina</taxon>
        <taxon>Leotiomycetes</taxon>
        <taxon>Helotiales</taxon>
        <taxon>Dermateaceae</taxon>
        <taxon>Coleophoma</taxon>
    </lineage>
</organism>
<gene>
    <name evidence="1" type="ORF">BP5796_09829</name>
</gene>
<proteinExistence type="predicted"/>
<accession>A0A3D8QZI8</accession>
<protein>
    <submittedName>
        <fullName evidence="1">Uncharacterized protein</fullName>
    </submittedName>
</protein>
<keyword evidence="2" id="KW-1185">Reference proteome</keyword>
<dbReference type="Proteomes" id="UP000256328">
    <property type="component" value="Unassembled WGS sequence"/>
</dbReference>
<dbReference type="EMBL" id="PDLN01000014">
    <property type="protein sequence ID" value="RDW67080.1"/>
    <property type="molecule type" value="Genomic_DNA"/>
</dbReference>
<dbReference type="AlphaFoldDB" id="A0A3D8QZI8"/>
<sequence>MFWGAVVHVQDAVKLCQIPMVEFAISTALKLMGRLNEVFKLLLDRCGKDMMLLDERCQLDYGLLDTIPESAKTDSMVFEHKTLRKGSCVATVNACSAALQVDKATLQDRSIGSILMLDPCPDNLAFAIRQTASSLMKLHKLSEISIRTLNTMSSVLLSALKQLSVTIEGGADQIEVFEMSLFKIKDSASKIEARAITWALQDGFSILLNILMTVPEITFKLKREQHIL</sequence>
<evidence type="ECO:0000313" key="2">
    <source>
        <dbReference type="Proteomes" id="UP000256328"/>
    </source>
</evidence>